<accession>A0AAU6MXQ5</accession>
<sequence>MLLLNYKLKEKELIKMKLLNQENQIVICLATLESVKQALIWEYIDHIDNNILGSEIYDTEAVVVISKTLQSIKFADTMEDLQEYIADINWKLV</sequence>
<evidence type="ECO:0008006" key="3">
    <source>
        <dbReference type="Google" id="ProtNLM"/>
    </source>
</evidence>
<name>A0AAU6MXQ5_9CAUD</name>
<protein>
    <recommendedName>
        <fullName evidence="3">TreQ</fullName>
    </recommendedName>
</protein>
<evidence type="ECO:0000313" key="2">
    <source>
        <dbReference type="EMBL" id="WVX90842.1"/>
    </source>
</evidence>
<reference evidence="2" key="1">
    <citation type="submission" date="2023-11" db="EMBL/GenBank/DDBJ databases">
        <title>Characterization of a newly isolated phage infecting non-aureus staphylococci isolated from bovine mastitis.</title>
        <authorList>
            <person name="Wanecka A."/>
            <person name="Marynowska M."/>
            <person name="Wesolowski W."/>
            <person name="Bloch S."/>
            <person name="Nejman-Falenczyk B."/>
            <person name="Neumann J."/>
            <person name="Krol J."/>
            <person name="Florek M."/>
            <person name="Ulanicki K."/>
            <person name="Napierala A."/>
            <person name="Twardon J."/>
            <person name="Wolska B."/>
            <person name="Porebska J."/>
            <person name="Ziubrzycka A."/>
            <person name="Czeretowicz I."/>
            <person name="Benisz M."/>
        </authorList>
    </citation>
    <scope>NUCLEOTIDE SEQUENCE</scope>
</reference>
<gene>
    <name evidence="2" type="ORF">184DA_238</name>
    <name evidence="1" type="ORF">184DA_5</name>
</gene>
<organism evidence="2">
    <name type="scientific">Staphylococcus phage 184DA</name>
    <dbReference type="NCBI Taxonomy" id="3110532"/>
    <lineage>
        <taxon>Viruses</taxon>
        <taxon>Duplodnaviria</taxon>
        <taxon>Heunggongvirae</taxon>
        <taxon>Uroviricota</taxon>
        <taxon>Caudoviricetes</taxon>
    </lineage>
</organism>
<dbReference type="EMBL" id="OR885926">
    <property type="protein sequence ID" value="WVX90842.1"/>
    <property type="molecule type" value="Genomic_DNA"/>
</dbReference>
<proteinExistence type="predicted"/>
<evidence type="ECO:0000313" key="1">
    <source>
        <dbReference type="EMBL" id="WVX90611.1"/>
    </source>
</evidence>
<dbReference type="EMBL" id="OR885926">
    <property type="protein sequence ID" value="WVX90611.1"/>
    <property type="molecule type" value="Genomic_DNA"/>
</dbReference>